<name>A0ABU6IW07_9ACTN</name>
<reference evidence="1 2" key="1">
    <citation type="submission" date="2024-01" db="EMBL/GenBank/DDBJ databases">
        <title>novel species in genus Adlercreutzia.</title>
        <authorList>
            <person name="Liu X."/>
        </authorList>
    </citation>
    <scope>NUCLEOTIDE SEQUENCE [LARGE SCALE GENOMIC DNA]</scope>
    <source>
        <strain evidence="1 2">R22</strain>
    </source>
</reference>
<keyword evidence="2" id="KW-1185">Reference proteome</keyword>
<protein>
    <submittedName>
        <fullName evidence="1">Uncharacterized protein</fullName>
    </submittedName>
</protein>
<proteinExistence type="predicted"/>
<organism evidence="1 2">
    <name type="scientific">Adlercreutzia shanghongiae</name>
    <dbReference type="NCBI Taxonomy" id="3111773"/>
    <lineage>
        <taxon>Bacteria</taxon>
        <taxon>Bacillati</taxon>
        <taxon>Actinomycetota</taxon>
        <taxon>Coriobacteriia</taxon>
        <taxon>Eggerthellales</taxon>
        <taxon>Eggerthellaceae</taxon>
        <taxon>Adlercreutzia</taxon>
    </lineage>
</organism>
<comment type="caution">
    <text evidence="1">The sequence shown here is derived from an EMBL/GenBank/DDBJ whole genome shotgun (WGS) entry which is preliminary data.</text>
</comment>
<gene>
    <name evidence="1" type="ORF">VJ920_01680</name>
</gene>
<dbReference type="Proteomes" id="UP001343724">
    <property type="component" value="Unassembled WGS sequence"/>
</dbReference>
<dbReference type="RefSeq" id="WP_326454259.1">
    <property type="nucleotide sequence ID" value="NZ_JAYMFH010000001.1"/>
</dbReference>
<sequence>MRARDLSQVADGQMRLVQCPQCGCWFLADSSGEGEACRPCYEGWTPRGR</sequence>
<dbReference type="EMBL" id="JAYMFH010000001">
    <property type="protein sequence ID" value="MEC4294019.1"/>
    <property type="molecule type" value="Genomic_DNA"/>
</dbReference>
<accession>A0ABU6IW07</accession>
<evidence type="ECO:0000313" key="2">
    <source>
        <dbReference type="Proteomes" id="UP001343724"/>
    </source>
</evidence>
<evidence type="ECO:0000313" key="1">
    <source>
        <dbReference type="EMBL" id="MEC4294019.1"/>
    </source>
</evidence>